<dbReference type="Pfam" id="PF00501">
    <property type="entry name" value="AMP-binding"/>
    <property type="match status" value="1"/>
</dbReference>
<dbReference type="PANTHER" id="PTHR22754">
    <property type="entry name" value="DISCO-INTERACTING PROTEIN 2 DIP2 -RELATED"/>
    <property type="match status" value="1"/>
</dbReference>
<dbReference type="PANTHER" id="PTHR22754:SF32">
    <property type="entry name" value="DISCO-INTERACTING PROTEIN 2"/>
    <property type="match status" value="1"/>
</dbReference>
<dbReference type="InterPro" id="IPR042099">
    <property type="entry name" value="ANL_N_sf"/>
</dbReference>
<keyword evidence="2 4" id="KW-0436">Ligase</keyword>
<dbReference type="Gene3D" id="3.40.50.12780">
    <property type="entry name" value="N-terminal domain of ligase-like"/>
    <property type="match status" value="1"/>
</dbReference>
<proteinExistence type="inferred from homology"/>
<comment type="caution">
    <text evidence="4">The sequence shown here is derived from an EMBL/GenBank/DDBJ whole genome shotgun (WGS) entry which is preliminary data.</text>
</comment>
<accession>A0ABP7SHL0</accession>
<evidence type="ECO:0000256" key="2">
    <source>
        <dbReference type="ARBA" id="ARBA00022598"/>
    </source>
</evidence>
<gene>
    <name evidence="4" type="ORF">GCM10022247_37730</name>
</gene>
<keyword evidence="5" id="KW-1185">Reference proteome</keyword>
<comment type="similarity">
    <text evidence="1">Belongs to the ATP-dependent AMP-binding enzyme family.</text>
</comment>
<dbReference type="InterPro" id="IPR000873">
    <property type="entry name" value="AMP-dep_synth/lig_dom"/>
</dbReference>
<dbReference type="InterPro" id="IPR045851">
    <property type="entry name" value="AMP-bd_C_sf"/>
</dbReference>
<dbReference type="Proteomes" id="UP001501747">
    <property type="component" value="Unassembled WGS sequence"/>
</dbReference>
<name>A0ABP7SHL0_9PSEU</name>
<dbReference type="CDD" id="cd05931">
    <property type="entry name" value="FAAL"/>
    <property type="match status" value="1"/>
</dbReference>
<dbReference type="EMBL" id="BAABAL010000013">
    <property type="protein sequence ID" value="GAA4011709.1"/>
    <property type="molecule type" value="Genomic_DNA"/>
</dbReference>
<feature type="domain" description="AMP-dependent synthetase/ligase" evidence="3">
    <location>
        <begin position="29"/>
        <end position="411"/>
    </location>
</feature>
<reference evidence="5" key="1">
    <citation type="journal article" date="2019" name="Int. J. Syst. Evol. Microbiol.">
        <title>The Global Catalogue of Microorganisms (GCM) 10K type strain sequencing project: providing services to taxonomists for standard genome sequencing and annotation.</title>
        <authorList>
            <consortium name="The Broad Institute Genomics Platform"/>
            <consortium name="The Broad Institute Genome Sequencing Center for Infectious Disease"/>
            <person name="Wu L."/>
            <person name="Ma J."/>
        </authorList>
    </citation>
    <scope>NUCLEOTIDE SEQUENCE [LARGE SCALE GENOMIC DNA]</scope>
    <source>
        <strain evidence="5">JCM 17342</strain>
    </source>
</reference>
<dbReference type="GO" id="GO:0016874">
    <property type="term" value="F:ligase activity"/>
    <property type="evidence" value="ECO:0007669"/>
    <property type="project" value="UniProtKB-KW"/>
</dbReference>
<evidence type="ECO:0000259" key="3">
    <source>
        <dbReference type="Pfam" id="PF00501"/>
    </source>
</evidence>
<evidence type="ECO:0000313" key="4">
    <source>
        <dbReference type="EMBL" id="GAA4011709.1"/>
    </source>
</evidence>
<evidence type="ECO:0000256" key="1">
    <source>
        <dbReference type="ARBA" id="ARBA00006432"/>
    </source>
</evidence>
<evidence type="ECO:0000313" key="5">
    <source>
        <dbReference type="Proteomes" id="UP001501747"/>
    </source>
</evidence>
<dbReference type="Gene3D" id="3.30.300.30">
    <property type="match status" value="1"/>
</dbReference>
<dbReference type="InterPro" id="IPR040097">
    <property type="entry name" value="FAAL/FAAC"/>
</dbReference>
<dbReference type="SUPFAM" id="SSF56801">
    <property type="entry name" value="Acetyl-CoA synthetase-like"/>
    <property type="match status" value="1"/>
</dbReference>
<organism evidence="4 5">
    <name type="scientific">Allokutzneria multivorans</name>
    <dbReference type="NCBI Taxonomy" id="1142134"/>
    <lineage>
        <taxon>Bacteria</taxon>
        <taxon>Bacillati</taxon>
        <taxon>Actinomycetota</taxon>
        <taxon>Actinomycetes</taxon>
        <taxon>Pseudonocardiales</taxon>
        <taxon>Pseudonocardiaceae</taxon>
        <taxon>Allokutzneria</taxon>
    </lineage>
</organism>
<protein>
    <submittedName>
        <fullName evidence="4">Fatty acyl-AMP ligase</fullName>
    </submittedName>
</protein>
<sequence>MFQQSVSVTEILRGHAEWIGDQQAVVLVEDVAEARQDALTYSQLDHDARRVAATLLERVAPGERVLLAYPSGTEFVRAFLGCLYAGIVAVPAPLPAGGNHYMKRTTGIAIDTGATTVLTGSAQLPAVEAWLEGQGWSHITPLATDAIELADADDWALPHIGADTPALIQYTSGTTTDPKGVVITHGNLVSNAGALWEATGAHEGVRSGGWAPLYHDMGVGQLMLPLLSGGTCVLIAPMVFLKRPHVWLELISRYRLELSAAPNFAYELCVQQTTDEQLARLDLSGWRWALNGAEPINLLTLEQFRAKFSAVGYRATTTCPVYGLAEATVYVSGIGEAAPAARSVDAVLLEKDEFVPLGEAEKHADAHELVSCGPVRDYAIRIVDADSREVLPEGRIGEIWLRGNSVGSGYWRNEAESRRVFDVETACGDGGYVRTGDLGVLYEDELYVTGRIAETLEVGGRRFYPHHLEREVAALLPKAVAVGAAIKVGGPVGSVVLVQELRGRYGRERLAEIAEQIRACLHRRLGSALGGVVLVRRGAVRRTTSGKVRRVEMRELFLDGALEPLYSDLSPAADPAAPLIA</sequence>